<dbReference type="Gene3D" id="3.40.50.300">
    <property type="entry name" value="P-loop containing nucleotide triphosphate hydrolases"/>
    <property type="match status" value="1"/>
</dbReference>
<dbReference type="InterPro" id="IPR016032">
    <property type="entry name" value="Sig_transdc_resp-reg_C-effctor"/>
</dbReference>
<keyword evidence="2" id="KW-0067">ATP-binding</keyword>
<evidence type="ECO:0000313" key="5">
    <source>
        <dbReference type="Proteomes" id="UP000757540"/>
    </source>
</evidence>
<organism evidence="4 5">
    <name type="scientific">Isoptericola halotolerans</name>
    <dbReference type="NCBI Taxonomy" id="300560"/>
    <lineage>
        <taxon>Bacteria</taxon>
        <taxon>Bacillati</taxon>
        <taxon>Actinomycetota</taxon>
        <taxon>Actinomycetes</taxon>
        <taxon>Micrococcales</taxon>
        <taxon>Promicromonosporaceae</taxon>
        <taxon>Isoptericola</taxon>
    </lineage>
</organism>
<dbReference type="PANTHER" id="PTHR16305">
    <property type="entry name" value="TESTICULAR SOLUBLE ADENYLYL CYCLASE"/>
    <property type="match status" value="1"/>
</dbReference>
<gene>
    <name evidence="4" type="ORF">HDG69_001684</name>
</gene>
<dbReference type="InterPro" id="IPR041664">
    <property type="entry name" value="AAA_16"/>
</dbReference>
<evidence type="ECO:0000256" key="1">
    <source>
        <dbReference type="ARBA" id="ARBA00022741"/>
    </source>
</evidence>
<keyword evidence="1" id="KW-0547">Nucleotide-binding</keyword>
<dbReference type="PRINTS" id="PR00038">
    <property type="entry name" value="HTHLUXR"/>
</dbReference>
<reference evidence="4 5" key="1">
    <citation type="submission" date="2020-05" db="EMBL/GenBank/DDBJ databases">
        <title>Genomic Encyclopedia of Type Strains, Phase III (KMG-III): the genomes of soil and plant-associated and newly described type strains.</title>
        <authorList>
            <person name="Whitman W."/>
        </authorList>
    </citation>
    <scope>NUCLEOTIDE SEQUENCE [LARGE SCALE GENOMIC DNA]</scope>
    <source>
        <strain evidence="4 5">KCTC 19046</strain>
    </source>
</reference>
<name>A0ABX2A2M9_9MICO</name>
<evidence type="ECO:0000259" key="3">
    <source>
        <dbReference type="PROSITE" id="PS50043"/>
    </source>
</evidence>
<dbReference type="RefSeq" id="WP_171783358.1">
    <property type="nucleotide sequence ID" value="NZ_BAAAML010000014.1"/>
</dbReference>
<dbReference type="SUPFAM" id="SSF46894">
    <property type="entry name" value="C-terminal effector domain of the bipartite response regulators"/>
    <property type="match status" value="1"/>
</dbReference>
<proteinExistence type="predicted"/>
<protein>
    <submittedName>
        <fullName evidence="4">DNA-binding CsgD family transcriptional regulator</fullName>
    </submittedName>
</protein>
<dbReference type="SUPFAM" id="SSF52540">
    <property type="entry name" value="P-loop containing nucleoside triphosphate hydrolases"/>
    <property type="match status" value="1"/>
</dbReference>
<evidence type="ECO:0000313" key="4">
    <source>
        <dbReference type="EMBL" id="NOV97109.1"/>
    </source>
</evidence>
<dbReference type="InterPro" id="IPR000792">
    <property type="entry name" value="Tscrpt_reg_LuxR_C"/>
</dbReference>
<dbReference type="PANTHER" id="PTHR16305:SF35">
    <property type="entry name" value="TRANSCRIPTIONAL ACTIVATOR DOMAIN"/>
    <property type="match status" value="1"/>
</dbReference>
<sequence>MHLFGRRSERETVDEILADARAGRSGALVVLGEAGIGKTALLDHAADVAARAGFTVVRVVGNASEQQLAFAGLHQLCAPLLEHVDALPDPQRGALDVALGRGSGPPPDLFLVGLATLSLLSESAEQRPLLCLVDDAALLDAASTQVVAFVVRRLAADRLALIVASRELTDERGSYLAGIRSVSLTGLGDADARALLESTVSTPIEDVLRDRVVAEARGNPLALLELPRATSATQLAGGLAVPVTAPRRVEEAYRERYAGLPQDTRHLLLIATAEPTGDPALLWAAASHLGIRPDAAAAAEEAGLLEIGTTVRFPHPLARSAIYGVARPADRRRVHDVLARALDARTDPDRRAWHRANAILGTDEEVAVESVAAAERAIARGGFADAAALLERATELTPDPRARAGRALLAAQAMHEAGAPDEATRLLAVAEAGTLDDLERARVRLYRAMIDFDTTSGDGAPARLVDAAKMLAPLDPTRSREAFLVALNSAVVLGAAPGRMGVQEVASAAEHAPAPLGPPEPADLLLDALVSAYTRGLADAVPEIGRAVVTFRRYDPSGEGPLHERTGRWLVLAARTAGAVLDDETTHSLLCRNVERVRGSGSLTALPPALVHLACVLVLTGDFARSADLAAESRAVARATGVVPLASADLLLSAWRGQEDDVVRLSATSVADDAGAAGGVAQYALAVSRNASGDYAGAADAALRASRSPELFVRSLALHELVEGAVRGGRRSDASSASHELTALSSACGTPLARGLAAQARALLVDDDAADADAAEDHYREAIDQLGATRMAAHLARAHLLHGEWLRRRGLRQAAREQLRIAHESFVAMGAEAFAERAARELRATGEHPRAHGVGASTALTDHERHIARLVAAGATSREVAAGLFLSPRTIETHLRNIYRKLGITSRRQLRELL</sequence>
<dbReference type="InterPro" id="IPR036388">
    <property type="entry name" value="WH-like_DNA-bd_sf"/>
</dbReference>
<dbReference type="Gene3D" id="1.10.10.10">
    <property type="entry name" value="Winged helix-like DNA-binding domain superfamily/Winged helix DNA-binding domain"/>
    <property type="match status" value="1"/>
</dbReference>
<dbReference type="Pfam" id="PF13191">
    <property type="entry name" value="AAA_16"/>
    <property type="match status" value="1"/>
</dbReference>
<dbReference type="SMART" id="SM00421">
    <property type="entry name" value="HTH_LUXR"/>
    <property type="match status" value="1"/>
</dbReference>
<comment type="caution">
    <text evidence="4">The sequence shown here is derived from an EMBL/GenBank/DDBJ whole genome shotgun (WGS) entry which is preliminary data.</text>
</comment>
<dbReference type="Proteomes" id="UP000757540">
    <property type="component" value="Unassembled WGS sequence"/>
</dbReference>
<keyword evidence="4" id="KW-0238">DNA-binding</keyword>
<dbReference type="EMBL" id="JABEZU010000002">
    <property type="protein sequence ID" value="NOV97109.1"/>
    <property type="molecule type" value="Genomic_DNA"/>
</dbReference>
<dbReference type="PROSITE" id="PS00622">
    <property type="entry name" value="HTH_LUXR_1"/>
    <property type="match status" value="1"/>
</dbReference>
<evidence type="ECO:0000256" key="2">
    <source>
        <dbReference type="ARBA" id="ARBA00022840"/>
    </source>
</evidence>
<feature type="domain" description="HTH luxR-type" evidence="3">
    <location>
        <begin position="853"/>
        <end position="914"/>
    </location>
</feature>
<dbReference type="CDD" id="cd06170">
    <property type="entry name" value="LuxR_C_like"/>
    <property type="match status" value="1"/>
</dbReference>
<dbReference type="InterPro" id="IPR027417">
    <property type="entry name" value="P-loop_NTPase"/>
</dbReference>
<keyword evidence="5" id="KW-1185">Reference proteome</keyword>
<dbReference type="Pfam" id="PF00196">
    <property type="entry name" value="GerE"/>
    <property type="match status" value="1"/>
</dbReference>
<dbReference type="PROSITE" id="PS50043">
    <property type="entry name" value="HTH_LUXR_2"/>
    <property type="match status" value="1"/>
</dbReference>
<dbReference type="GO" id="GO:0003677">
    <property type="term" value="F:DNA binding"/>
    <property type="evidence" value="ECO:0007669"/>
    <property type="project" value="UniProtKB-KW"/>
</dbReference>
<accession>A0ABX2A2M9</accession>